<evidence type="ECO:0000313" key="2">
    <source>
        <dbReference type="EMBL" id="CAL4239691.1"/>
    </source>
</evidence>
<reference evidence="2 3" key="1">
    <citation type="submission" date="2024-05" db="EMBL/GenBank/DDBJ databases">
        <authorList>
            <person name="Wallberg A."/>
        </authorList>
    </citation>
    <scope>NUCLEOTIDE SEQUENCE [LARGE SCALE GENOMIC DNA]</scope>
</reference>
<feature type="region of interest" description="Disordered" evidence="1">
    <location>
        <begin position="1"/>
        <end position="70"/>
    </location>
</feature>
<protein>
    <submittedName>
        <fullName evidence="2">Uncharacterized protein</fullName>
    </submittedName>
</protein>
<gene>
    <name evidence="2" type="ORF">MNOR_LOCUS40559</name>
</gene>
<feature type="region of interest" description="Disordered" evidence="1">
    <location>
        <begin position="84"/>
        <end position="148"/>
    </location>
</feature>
<feature type="compositionally biased region" description="Basic and acidic residues" evidence="1">
    <location>
        <begin position="104"/>
        <end position="113"/>
    </location>
</feature>
<feature type="non-terminal residue" evidence="2">
    <location>
        <position position="1"/>
    </location>
</feature>
<dbReference type="EMBL" id="CAXKWB010126343">
    <property type="protein sequence ID" value="CAL4239691.1"/>
    <property type="molecule type" value="Genomic_DNA"/>
</dbReference>
<evidence type="ECO:0000313" key="3">
    <source>
        <dbReference type="Proteomes" id="UP001497623"/>
    </source>
</evidence>
<dbReference type="Proteomes" id="UP001497623">
    <property type="component" value="Unassembled WGS sequence"/>
</dbReference>
<proteinExistence type="predicted"/>
<name>A0AAV2SUJ7_MEGNR</name>
<feature type="compositionally biased region" description="Polar residues" evidence="1">
    <location>
        <begin position="61"/>
        <end position="70"/>
    </location>
</feature>
<keyword evidence="3" id="KW-1185">Reference proteome</keyword>
<evidence type="ECO:0000256" key="1">
    <source>
        <dbReference type="SAM" id="MobiDB-lite"/>
    </source>
</evidence>
<sequence>NNVPDKPVGLIPPMVGTMQKGEHGDPSTLAPLNPDHGGHLKPPGHHKPELVYQEAPYDTLGTGQSVHSHQISHASNNTYVYPSSFPTQVYPDHAYSDPYSGDRGPTRSSDRSYARLTQANMGDHSPNPPPPYVHQTQPSTQHSHQHRQPQYFVHYNL</sequence>
<organism evidence="2 3">
    <name type="scientific">Meganyctiphanes norvegica</name>
    <name type="common">Northern krill</name>
    <name type="synonym">Thysanopoda norvegica</name>
    <dbReference type="NCBI Taxonomy" id="48144"/>
    <lineage>
        <taxon>Eukaryota</taxon>
        <taxon>Metazoa</taxon>
        <taxon>Ecdysozoa</taxon>
        <taxon>Arthropoda</taxon>
        <taxon>Crustacea</taxon>
        <taxon>Multicrustacea</taxon>
        <taxon>Malacostraca</taxon>
        <taxon>Eumalacostraca</taxon>
        <taxon>Eucarida</taxon>
        <taxon>Euphausiacea</taxon>
        <taxon>Euphausiidae</taxon>
        <taxon>Meganyctiphanes</taxon>
    </lineage>
</organism>
<dbReference type="AlphaFoldDB" id="A0AAV2SUJ7"/>
<accession>A0AAV2SUJ7</accession>
<comment type="caution">
    <text evidence="2">The sequence shown here is derived from an EMBL/GenBank/DDBJ whole genome shotgun (WGS) entry which is preliminary data.</text>
</comment>